<dbReference type="AlphaFoldDB" id="A0A1F7GRH1"/>
<keyword evidence="1" id="KW-1133">Transmembrane helix</keyword>
<keyword evidence="1" id="KW-0472">Membrane</keyword>
<gene>
    <name evidence="2" type="ORF">A2866_01830</name>
</gene>
<protein>
    <submittedName>
        <fullName evidence="2">Uncharacterized protein</fullName>
    </submittedName>
</protein>
<keyword evidence="1" id="KW-0812">Transmembrane</keyword>
<dbReference type="Proteomes" id="UP000177026">
    <property type="component" value="Unassembled WGS sequence"/>
</dbReference>
<evidence type="ECO:0000313" key="2">
    <source>
        <dbReference type="EMBL" id="OGK21052.1"/>
    </source>
</evidence>
<organism evidence="2 3">
    <name type="scientific">Candidatus Roizmanbacteria bacterium RIFCSPHIGHO2_01_FULL_39_8</name>
    <dbReference type="NCBI Taxonomy" id="1802033"/>
    <lineage>
        <taxon>Bacteria</taxon>
        <taxon>Candidatus Roizmaniibacteriota</taxon>
    </lineage>
</organism>
<sequence>MITSRKKIFYAKLVSAVIIAAFIVNYLGQDVFHAGTPRIRPDAQSLILARLTGLISLSRNFIAQLPFAKSRSSLEGERATVQQGKPDNSYKPVAQGVYAKEEGDKKIKLYQENEVQWLYYEFDYKGKHYKIRYALSDGAPNRESLEKILGE</sequence>
<evidence type="ECO:0000256" key="1">
    <source>
        <dbReference type="SAM" id="Phobius"/>
    </source>
</evidence>
<dbReference type="EMBL" id="MFZI01000022">
    <property type="protein sequence ID" value="OGK21052.1"/>
    <property type="molecule type" value="Genomic_DNA"/>
</dbReference>
<evidence type="ECO:0000313" key="3">
    <source>
        <dbReference type="Proteomes" id="UP000177026"/>
    </source>
</evidence>
<comment type="caution">
    <text evidence="2">The sequence shown here is derived from an EMBL/GenBank/DDBJ whole genome shotgun (WGS) entry which is preliminary data.</text>
</comment>
<feature type="transmembrane region" description="Helical" evidence="1">
    <location>
        <begin position="9"/>
        <end position="27"/>
    </location>
</feature>
<reference evidence="2 3" key="1">
    <citation type="journal article" date="2016" name="Nat. Commun.">
        <title>Thousands of microbial genomes shed light on interconnected biogeochemical processes in an aquifer system.</title>
        <authorList>
            <person name="Anantharaman K."/>
            <person name="Brown C.T."/>
            <person name="Hug L.A."/>
            <person name="Sharon I."/>
            <person name="Castelle C.J."/>
            <person name="Probst A.J."/>
            <person name="Thomas B.C."/>
            <person name="Singh A."/>
            <person name="Wilkins M.J."/>
            <person name="Karaoz U."/>
            <person name="Brodie E.L."/>
            <person name="Williams K.H."/>
            <person name="Hubbard S.S."/>
            <person name="Banfield J.F."/>
        </authorList>
    </citation>
    <scope>NUCLEOTIDE SEQUENCE [LARGE SCALE GENOMIC DNA]</scope>
</reference>
<proteinExistence type="predicted"/>
<name>A0A1F7GRH1_9BACT</name>
<accession>A0A1F7GRH1</accession>